<gene>
    <name evidence="1" type="ORF">LCPAC101_00370</name>
</gene>
<protein>
    <submittedName>
        <fullName evidence="1">Uncharacterized protein</fullName>
    </submittedName>
</protein>
<accession>A0A481Z2U6</accession>
<dbReference type="EMBL" id="MK500439">
    <property type="protein sequence ID" value="QBK89754.1"/>
    <property type="molecule type" value="Genomic_DNA"/>
</dbReference>
<sequence>MEKAISSNDNDNNITTNTVNDIINKMQQLSSFIIDEARVRLGQTNCLSSYQLDIRIPLIKCTCDIYKDYYNEALLVVERNIFPNNKVYISSSNNHPYNTIFYDNIIDKLGFSVLSSTRENIGSALDPVFTNGEVTARLLMSIKKMEYSFSHILAPTGHKFNAPDIPF</sequence>
<evidence type="ECO:0000313" key="1">
    <source>
        <dbReference type="EMBL" id="QBK89754.1"/>
    </source>
</evidence>
<reference evidence="1" key="1">
    <citation type="journal article" date="2019" name="MBio">
        <title>Virus Genomes from Deep Sea Sediments Expand the Ocean Megavirome and Support Independent Origins of Viral Gigantism.</title>
        <authorList>
            <person name="Backstrom D."/>
            <person name="Yutin N."/>
            <person name="Jorgensen S.L."/>
            <person name="Dharamshi J."/>
            <person name="Homa F."/>
            <person name="Zaremba-Niedwiedzka K."/>
            <person name="Spang A."/>
            <person name="Wolf Y.I."/>
            <person name="Koonin E.V."/>
            <person name="Ettema T.J."/>
        </authorList>
    </citation>
    <scope>NUCLEOTIDE SEQUENCE</scope>
</reference>
<proteinExistence type="predicted"/>
<name>A0A481Z2U6_9VIRU</name>
<organism evidence="1">
    <name type="scientific">Pithovirus LCPAC101</name>
    <dbReference type="NCBI Taxonomy" id="2506586"/>
    <lineage>
        <taxon>Viruses</taxon>
        <taxon>Pithoviruses</taxon>
    </lineage>
</organism>